<name>A0A8H5FGC0_9AGAR</name>
<accession>A0A8H5FGC0</accession>
<dbReference type="AlphaFoldDB" id="A0A8H5FGC0"/>
<protein>
    <recommendedName>
        <fullName evidence="3">F-box domain-containing protein</fullName>
    </recommendedName>
</protein>
<dbReference type="EMBL" id="JAACJK010000061">
    <property type="protein sequence ID" value="KAF5335517.1"/>
    <property type="molecule type" value="Genomic_DNA"/>
</dbReference>
<dbReference type="Proteomes" id="UP000541558">
    <property type="component" value="Unassembled WGS sequence"/>
</dbReference>
<evidence type="ECO:0000313" key="2">
    <source>
        <dbReference type="Proteomes" id="UP000541558"/>
    </source>
</evidence>
<gene>
    <name evidence="1" type="ORF">D9611_012122</name>
</gene>
<comment type="caution">
    <text evidence="1">The sequence shown here is derived from an EMBL/GenBank/DDBJ whole genome shotgun (WGS) entry which is preliminary data.</text>
</comment>
<keyword evidence="2" id="KW-1185">Reference proteome</keyword>
<dbReference type="OrthoDB" id="2631350at2759"/>
<reference evidence="1 2" key="1">
    <citation type="journal article" date="2020" name="ISME J.">
        <title>Uncovering the hidden diversity of litter-decomposition mechanisms in mushroom-forming fungi.</title>
        <authorList>
            <person name="Floudas D."/>
            <person name="Bentzer J."/>
            <person name="Ahren D."/>
            <person name="Johansson T."/>
            <person name="Persson P."/>
            <person name="Tunlid A."/>
        </authorList>
    </citation>
    <scope>NUCLEOTIDE SEQUENCE [LARGE SCALE GENOMIC DNA]</scope>
    <source>
        <strain evidence="1 2">CBS 175.51</strain>
    </source>
</reference>
<sequence length="560" mass="62856">MAAEALNPIPNISSMHKVLGNVEIIRKVLGYLSHHEMAKWKTTLANLAIVNRTFFRAAADELWEQVESVEPFLAILKPTKKDKTTVFTTGVTSEEWTRFNLYASRSKSLTLNKSSIADLDPAWVLYLATSKNRPDVMFPSLRSLNVWSADQVSVFVALNSITPLLSSFRLFLNEPSKGDPEGIKDTVNALTSRLSVCAGNLSELNLTCPLDNAALSNIRRISSLRLLNVKTGTVDTSTLLMALIHLDLEVLSVWIDKGDGPSPSPTRIADSRSFAPPVRMQTNPNLRNFWIAADGAILYHSSLILAPCELKNLTINLLELQESNGYHQSLMPLTLSIHMARNPGLRSLKTQMLRDPATFTASIPSTRTDLDDLWMHGTQEFLTHLAAQRNLTQLTIGIAFASPDIYSRLLDAVQDMPELRVLELIPEEMSGVGAPKMKVPGWEFLELLSKRLQQLQELTIRLDTNTSTIPTNLTTKNEILRRLYIYPDFSKLSQPPAFFPWVDDWIKAARYLDRLFPNLESMTKSTPPGLEPTMDPWYPVEKFVFSLQEVRTQLVRELGA</sequence>
<organism evidence="1 2">
    <name type="scientific">Ephemerocybe angulata</name>
    <dbReference type="NCBI Taxonomy" id="980116"/>
    <lineage>
        <taxon>Eukaryota</taxon>
        <taxon>Fungi</taxon>
        <taxon>Dikarya</taxon>
        <taxon>Basidiomycota</taxon>
        <taxon>Agaricomycotina</taxon>
        <taxon>Agaricomycetes</taxon>
        <taxon>Agaricomycetidae</taxon>
        <taxon>Agaricales</taxon>
        <taxon>Agaricineae</taxon>
        <taxon>Psathyrellaceae</taxon>
        <taxon>Ephemerocybe</taxon>
    </lineage>
</organism>
<proteinExistence type="predicted"/>
<evidence type="ECO:0000313" key="1">
    <source>
        <dbReference type="EMBL" id="KAF5335517.1"/>
    </source>
</evidence>
<evidence type="ECO:0008006" key="3">
    <source>
        <dbReference type="Google" id="ProtNLM"/>
    </source>
</evidence>